<name>A0ACB9QYR1_9MYRT</name>
<evidence type="ECO:0000313" key="1">
    <source>
        <dbReference type="EMBL" id="KAI4371342.1"/>
    </source>
</evidence>
<proteinExistence type="predicted"/>
<comment type="caution">
    <text evidence="1">The sequence shown here is derived from an EMBL/GenBank/DDBJ whole genome shotgun (WGS) entry which is preliminary data.</text>
</comment>
<dbReference type="Proteomes" id="UP001057402">
    <property type="component" value="Chromosome 5"/>
</dbReference>
<gene>
    <name evidence="1" type="ORF">MLD38_019589</name>
</gene>
<protein>
    <submittedName>
        <fullName evidence="1">Uncharacterized protein</fullName>
    </submittedName>
</protein>
<evidence type="ECO:0000313" key="2">
    <source>
        <dbReference type="Proteomes" id="UP001057402"/>
    </source>
</evidence>
<organism evidence="1 2">
    <name type="scientific">Melastoma candidum</name>
    <dbReference type="NCBI Taxonomy" id="119954"/>
    <lineage>
        <taxon>Eukaryota</taxon>
        <taxon>Viridiplantae</taxon>
        <taxon>Streptophyta</taxon>
        <taxon>Embryophyta</taxon>
        <taxon>Tracheophyta</taxon>
        <taxon>Spermatophyta</taxon>
        <taxon>Magnoliopsida</taxon>
        <taxon>eudicotyledons</taxon>
        <taxon>Gunneridae</taxon>
        <taxon>Pentapetalae</taxon>
        <taxon>rosids</taxon>
        <taxon>malvids</taxon>
        <taxon>Myrtales</taxon>
        <taxon>Melastomataceae</taxon>
        <taxon>Melastomatoideae</taxon>
        <taxon>Melastomateae</taxon>
        <taxon>Melastoma</taxon>
    </lineage>
</organism>
<sequence>MGSHKQPLQIAAALALLVACSAILADAQFRVAKGASPPSPSPPRVAKGVSPLPPPLLPPKNWNPWQGQPIPPEPRKGYYLYLKGCAAILTDACGLEVFDYTFLRIDHLSKGCCVNLVKMGELCNKAMAITLSTLEKYKRWSGHIYKRSMDAFYECNKTVALPPLSA</sequence>
<dbReference type="EMBL" id="CM042884">
    <property type="protein sequence ID" value="KAI4371342.1"/>
    <property type="molecule type" value="Genomic_DNA"/>
</dbReference>
<reference evidence="2" key="1">
    <citation type="journal article" date="2023" name="Front. Plant Sci.">
        <title>Chromosomal-level genome assembly of Melastoma candidum provides insights into trichome evolution.</title>
        <authorList>
            <person name="Zhong Y."/>
            <person name="Wu W."/>
            <person name="Sun C."/>
            <person name="Zou P."/>
            <person name="Liu Y."/>
            <person name="Dai S."/>
            <person name="Zhou R."/>
        </authorList>
    </citation>
    <scope>NUCLEOTIDE SEQUENCE [LARGE SCALE GENOMIC DNA]</scope>
</reference>
<keyword evidence="2" id="KW-1185">Reference proteome</keyword>
<accession>A0ACB9QYR1</accession>